<evidence type="ECO:0000259" key="16">
    <source>
        <dbReference type="PROSITE" id="PS50025"/>
    </source>
</evidence>
<dbReference type="GO" id="GO:0007411">
    <property type="term" value="P:axon guidance"/>
    <property type="evidence" value="ECO:0007669"/>
    <property type="project" value="TreeGrafter"/>
</dbReference>
<feature type="disulfide bond" evidence="12">
    <location>
        <begin position="2379"/>
        <end position="2389"/>
    </location>
</feature>
<dbReference type="InterPro" id="IPR056863">
    <property type="entry name" value="LMN_ATRN_NET-like_EGF"/>
</dbReference>
<dbReference type="PROSITE" id="PS51115">
    <property type="entry name" value="LAMININ_IVA"/>
    <property type="match status" value="2"/>
</dbReference>
<dbReference type="Gene3D" id="2.60.120.200">
    <property type="match status" value="3"/>
</dbReference>
<dbReference type="SMART" id="SM00192">
    <property type="entry name" value="LDLa"/>
    <property type="match status" value="2"/>
</dbReference>
<dbReference type="PROSITE" id="PS50026">
    <property type="entry name" value="EGF_3"/>
    <property type="match status" value="4"/>
</dbReference>
<evidence type="ECO:0000256" key="8">
    <source>
        <dbReference type="ARBA" id="ARBA00023157"/>
    </source>
</evidence>
<comment type="caution">
    <text evidence="12">Lacks conserved residue(s) required for the propagation of feature annotation.</text>
</comment>
<feature type="disulfide bond" evidence="12">
    <location>
        <begin position="2401"/>
        <end position="2410"/>
    </location>
</feature>
<feature type="domain" description="Laminin EGF-like" evidence="18">
    <location>
        <begin position="44"/>
        <end position="93"/>
    </location>
</feature>
<evidence type="ECO:0000256" key="3">
    <source>
        <dbReference type="ARBA" id="ARBA00022530"/>
    </source>
</evidence>
<feature type="domain" description="Ig-like" evidence="19">
    <location>
        <begin position="1716"/>
        <end position="1784"/>
    </location>
</feature>
<keyword evidence="4 12" id="KW-0245">EGF-like domain</keyword>
<accession>A0A7R9KEG7</accession>
<feature type="domain" description="Ig-like" evidence="19">
    <location>
        <begin position="1562"/>
        <end position="1647"/>
    </location>
</feature>
<comment type="subcellular location">
    <subcellularLocation>
        <location evidence="1">Secreted</location>
        <location evidence="1">Extracellular space</location>
        <location evidence="1">Extracellular matrix</location>
        <location evidence="1">Basement membrane</location>
    </subcellularLocation>
</comment>
<feature type="disulfide bond" evidence="14">
    <location>
        <begin position="194"/>
        <end position="206"/>
    </location>
</feature>
<proteinExistence type="predicted"/>
<feature type="domain" description="EGF-like" evidence="17">
    <location>
        <begin position="2375"/>
        <end position="2411"/>
    </location>
</feature>
<feature type="domain" description="EGF-like" evidence="17">
    <location>
        <begin position="2633"/>
        <end position="2671"/>
    </location>
</feature>
<dbReference type="InterPro" id="IPR036179">
    <property type="entry name" value="Ig-like_dom_sf"/>
</dbReference>
<feature type="disulfide bond" evidence="15">
    <location>
        <begin position="600"/>
        <end position="609"/>
    </location>
</feature>
<dbReference type="SUPFAM" id="SSF57424">
    <property type="entry name" value="LDL receptor-like module"/>
    <property type="match status" value="2"/>
</dbReference>
<feature type="disulfide bond" evidence="14">
    <location>
        <begin position="213"/>
        <end position="228"/>
    </location>
</feature>
<feature type="domain" description="Ig-like" evidence="19">
    <location>
        <begin position="1169"/>
        <end position="1257"/>
    </location>
</feature>
<feature type="disulfide bond" evidence="15">
    <location>
        <begin position="543"/>
        <end position="552"/>
    </location>
</feature>
<dbReference type="InterPro" id="IPR002049">
    <property type="entry name" value="LE_dom"/>
</dbReference>
<dbReference type="GO" id="GO:0016318">
    <property type="term" value="P:ommatidial rotation"/>
    <property type="evidence" value="ECO:0007669"/>
    <property type="project" value="UniProtKB-ARBA"/>
</dbReference>
<dbReference type="Pfam" id="PF24973">
    <property type="entry name" value="EGF_LMN_ATRN"/>
    <property type="match status" value="3"/>
</dbReference>
<dbReference type="PROSITE" id="PS50027">
    <property type="entry name" value="EGF_LAM_2"/>
    <property type="match status" value="5"/>
</dbReference>
<dbReference type="Pfam" id="PF00053">
    <property type="entry name" value="EGF_laminin"/>
    <property type="match status" value="7"/>
</dbReference>
<dbReference type="InterPro" id="IPR013320">
    <property type="entry name" value="ConA-like_dom_sf"/>
</dbReference>
<dbReference type="Gene3D" id="2.10.25.10">
    <property type="entry name" value="Laminin"/>
    <property type="match status" value="11"/>
</dbReference>
<feature type="domain" description="Laminin IV type A" evidence="20">
    <location>
        <begin position="309"/>
        <end position="490"/>
    </location>
</feature>
<dbReference type="PROSITE" id="PS01186">
    <property type="entry name" value="EGF_2"/>
    <property type="match status" value="2"/>
</dbReference>
<dbReference type="SMART" id="SM00179">
    <property type="entry name" value="EGF_CA"/>
    <property type="match status" value="4"/>
</dbReference>
<sequence>MILVEKCFCPEGYTGSSCEYCTPGYVREMSGRYLGRCVIPTIACNCNHHSNDCDRRTNQCYNCQHNTEGAQCERCKRGFYGLATLGRDDSCRACPCPHITPSHQYSPTCYMDDREGDVICDSCPLGFEGNRCESCAPGYVGNPVEGEPCEPKVSGVCHSDQFRCGNGTCIDIRLRCNNVYDCMPEGNDEVGCDCSPNKFRCFDGGCIERSLVCNGIANCFDNSDESNCGGADTHCDPIGSLTSSPSPSTGLCHCKPLVTGARCDQCSANSFHLSNESPNGCIDCFCFGVTKACVASDWIRDHIELKFSNDPNIVKLSTLDMTLNIDKNLRIDYRSHQIVYRDFSLQPKMTFYWNLPKDFLDNKIVSYGGNLNYSFRYESGFLSRPNDDPDVQISGNGFKIIYKTDKALMSGVNNFLSIPLYENQWLSSDGQRVSREKFMSVLAAIDSLLLKATHSYDVIAVSLLGVTLDTAIERSSRAVGLSQAASSVEICRCPIGYQGLSCEQCIAGYTRTAIGSYLGLCEPCFCNGHSSDCDPKTGICKNCQHNTRGDFCDSCTPGYAGDPTRGTPYDCSPDRVVTPCQCDGRGSVSNECDLNQNCLCKSNVRGINCDQCSDGYYNLDERNPGGCTQCYCSGVTRRCSSSSYFRHQITMRLQDLTNPYEHNFQLTNRYNSRIFSEGIIVNPTQNEVSFASFTRDSPHSETLFWALPENFLGNKLTSYGGRLHYTQQYTVRGAGELYSDADIEITGNGVTLLYVKNKGLSEGDLQTYDIELKEGIWQRIDSNRQKASVLANREDFLLVFSNIEEFLIRATFHPHMQQTIIADITLDTAVPQNTGLQLAVEVEQCVCPPGYSGLSCESCAPGYIKDTTSPGYGRCTRCNCNSHSETCDPNTGYCVNCRHNTRGENCEVCAEGYYGDASRGSPDDCMRCRCPLVSLQNSFSPSCRLDSDGQPTCNACATGYSGRNCEQCAFGYRGNPLQPGGKCELISGSGPTIRVRIDEPKVQRVPIGSVVTFRCNGVSQISDITYNLVWTKESGSLPSRASEASGILTIPDVKPEHSGIYICTGSDLQSVAQDHSTLIVETSDQPAVPRVRIEPYYQEVKVGDTMEFKCTAEGYPPPELRWTGGRNNPTCNACATGYSGRNCEQCAFGYRGNPLQPGGKCELISGSGPTIRVRIDEPKVQRVPIGSVVTFRCNGVSQISDITYNLVWTKESGSLPSRASEASGILTIPDVKPEHSGIYICTGSDLQSVAQDHSTLIVETSDQPAVPRVRIEPYYQEVKVGDTMEFKCTAEGYPPPELRWTGGRNNCTAEGYPPPELRWTGGRNNVMNPSATLINGVFRIESVRKSDESEYMCHATNSAGSDSLRTILFVRGEDRPDVSAKPHVTISPVNYEARRGETVKFDCKVTGSPAPDLIWSYSGGELPNDSRQIGGLLILTRITETHQGLYTCTARNTYGTTQGQARLSIESGRAIPTVRIEPERQTIVQGHNGELRCVVSGNPVPTISWQKIGEDLVPLRHKTNGELLFIENAVIEDRGLYVCRADNREGSAQSSAIVEIERREIPAIQIYPESSQTVVRGGSALFQCRVTSGVPTPTVEWRRSDGSLFTPSTELLDGVLRFNRVTGDEDGAYICTAENIAGRVTAQAVLRIQGAPTVKILQSSPYRVRPNEKVRLECEANGDQTSNLIWRRCTSTSPFGTIEERIHLIVEDDLMGTVVPHIVVEDRVVTVAAGKRATLRCFVRGTTRPVELSWIRAGNQSLPTSSRVENGVLNIDDVKPQDSGEYQCLGVVDGKTVLFEARARLAVVAPPRIQLQPTRQKAKPGDSVTIDCSASGDQPITIDWSRIGGALPPGVFPHSGRLELRGIQLSDAGRYLCTAVNAGGKTEGTAEVIIEDSDYVDIVRKEETAFVGSNIELKCQFGGSPSPTISWSKDTVGLLDNAREVNNELWIRNIRLENAGQYVCTATASNGMLLSRDYVMLNVRVIPSLEVKIMASKERIHLGDQLSLQCLVSGDPTARVEWTALSQSGPFASNIAIRGSVLMINGIKAENGGIYRCTVDTYAGTHNSDYVLAIEEMPTIAPEAVVKRSAPFGSTVVVDCQTPLEHPIAYSWAKQGGVLPQESNVDEEGVLTLRSVKGQDSGTYICTAKNNDQTIDVPTILVVTGVVPHFSQTPLSYMVRPTLPDAYLTFDVQISFRPEDPNGLILYNGQKQSSGDFISLGLTDGRVELRYDLGAGTALLISEKPIEMKRWHKVKFSRNEKNGVLEVDDQMVIKGSAPGDKIGLDLLEPLYIGGVPDFSQISKQNGFNKGFVGCISLFKVGTVTHELINEAEAHSVRNCETCTMNTCANEGVCQETSLKVSGYTCVCSAGFSGHNCEKIGDACFPGVCGSGRCVNRNNGGFDCFCPFGKSGLKCEKDIVIVEPALYNDAYIAYPTPKDTLNKMSLKMKIKPKRLDDGLLMYSSQNHVGNGDFISLAIKNGTVEFRFDTGSGPAVLKSTQRLEHNEWVTILAERDLRKGSLRVGNSPAVFGESPGRTRGLNLRLPLYIGGYDKQQVTIAPLAEISHGFYGCVGHIEVNSIQTNLVDSVIDSANVADCGSESSCQRLPCLNGGQCREMDKTDYQCICQQNYTGKNCQQMIGVCELTNPCKNGAQCQNMESLSFRCLCPLGFKGSTCSDRLEFVDPEAIRLLGNGFVTLSTHLLPHSSSLADEVIKLTLSTQEDDGLVFFHGQTPDTNGVGKDFMAVAVIDGYVEFSFELGSGLAKIRSLVKVNDGYKHTVVIKRKGKEGSLIIDENHSMYGESAGGLQSLNASGDIYIGGLPEYTLMSGNRFTGFVGCISDIEIGTSGALNIVTQSKSTQNVLNCDE</sequence>
<keyword evidence="9" id="KW-0325">Glycoprotein</keyword>
<feature type="disulfide bond" evidence="15">
    <location>
        <begin position="580"/>
        <end position="592"/>
    </location>
</feature>
<dbReference type="GO" id="GO:0048056">
    <property type="term" value="P:R3/R4 cell differentiation"/>
    <property type="evidence" value="ECO:0007669"/>
    <property type="project" value="UniProtKB-ARBA"/>
</dbReference>
<evidence type="ECO:0000256" key="11">
    <source>
        <dbReference type="ARBA" id="ARBA00023319"/>
    </source>
</evidence>
<feature type="domain" description="Ig-like" evidence="19">
    <location>
        <begin position="1472"/>
        <end position="1555"/>
    </location>
</feature>
<keyword evidence="10 15" id="KW-0424">Laminin EGF-like domain</keyword>
<keyword evidence="2" id="KW-0964">Secreted</keyword>
<dbReference type="InterPro" id="IPR002172">
    <property type="entry name" value="LDrepeatLR_classA_rpt"/>
</dbReference>
<dbReference type="Pfam" id="PF00052">
    <property type="entry name" value="Laminin_B"/>
    <property type="match status" value="2"/>
</dbReference>
<dbReference type="EMBL" id="CAJPIZ010000621">
    <property type="protein sequence ID" value="CAG2101892.1"/>
    <property type="molecule type" value="Genomic_DNA"/>
</dbReference>
<dbReference type="FunFam" id="2.10.25.10:FF:000106">
    <property type="entry name" value="Heparan sulfate proteoglycan 2"/>
    <property type="match status" value="2"/>
</dbReference>
<dbReference type="SMART" id="SM00282">
    <property type="entry name" value="LamG"/>
    <property type="match status" value="3"/>
</dbReference>
<dbReference type="SUPFAM" id="SSF57196">
    <property type="entry name" value="EGF/Laminin"/>
    <property type="match status" value="9"/>
</dbReference>
<feature type="disulfide bond" evidence="12">
    <location>
        <begin position="2363"/>
        <end position="2372"/>
    </location>
</feature>
<dbReference type="GO" id="GO:0050769">
    <property type="term" value="P:positive regulation of neurogenesis"/>
    <property type="evidence" value="ECO:0007669"/>
    <property type="project" value="UniProtKB-ARBA"/>
</dbReference>
<feature type="disulfide bond" evidence="15">
    <location>
        <begin position="897"/>
        <end position="906"/>
    </location>
</feature>
<dbReference type="GO" id="GO:0007156">
    <property type="term" value="P:homophilic cell adhesion via plasma membrane adhesion molecules"/>
    <property type="evidence" value="ECO:0007669"/>
    <property type="project" value="TreeGrafter"/>
</dbReference>
<feature type="disulfide bond" evidence="15">
    <location>
        <begin position="254"/>
        <end position="263"/>
    </location>
</feature>
<dbReference type="GO" id="GO:0005604">
    <property type="term" value="C:basement membrane"/>
    <property type="evidence" value="ECO:0007669"/>
    <property type="project" value="UniProtKB-SubCell"/>
</dbReference>
<feature type="disulfide bond" evidence="15">
    <location>
        <begin position="235"/>
        <end position="252"/>
    </location>
</feature>
<dbReference type="InterPro" id="IPR013098">
    <property type="entry name" value="Ig_I-set"/>
</dbReference>
<keyword evidence="22" id="KW-1185">Reference proteome</keyword>
<reference evidence="21" key="1">
    <citation type="submission" date="2020-11" db="EMBL/GenBank/DDBJ databases">
        <authorList>
            <person name="Tran Van P."/>
        </authorList>
    </citation>
    <scope>NUCLEOTIDE SEQUENCE</scope>
</reference>
<dbReference type="Pfam" id="PF13927">
    <property type="entry name" value="Ig_3"/>
    <property type="match status" value="8"/>
</dbReference>
<evidence type="ECO:0000256" key="4">
    <source>
        <dbReference type="ARBA" id="ARBA00022536"/>
    </source>
</evidence>
<evidence type="ECO:0000259" key="17">
    <source>
        <dbReference type="PROSITE" id="PS50026"/>
    </source>
</evidence>
<feature type="disulfide bond" evidence="14">
    <location>
        <begin position="164"/>
        <end position="182"/>
    </location>
</feature>
<feature type="domain" description="Laminin EGF-like" evidence="18">
    <location>
        <begin position="524"/>
        <end position="573"/>
    </location>
</feature>
<dbReference type="InterPro" id="IPR000034">
    <property type="entry name" value="Laminin_IV"/>
</dbReference>
<feature type="domain" description="EGF-like" evidence="17">
    <location>
        <begin position="2334"/>
        <end position="2373"/>
    </location>
</feature>
<dbReference type="CDD" id="cd00054">
    <property type="entry name" value="EGF_CA"/>
    <property type="match status" value="3"/>
</dbReference>
<dbReference type="FunFam" id="2.60.40.10:FF:000032">
    <property type="entry name" value="palladin isoform X1"/>
    <property type="match status" value="2"/>
</dbReference>
<evidence type="ECO:0000259" key="19">
    <source>
        <dbReference type="PROSITE" id="PS50835"/>
    </source>
</evidence>
<dbReference type="InterPro" id="IPR036055">
    <property type="entry name" value="LDL_receptor-like_sf"/>
</dbReference>
<protein>
    <recommendedName>
        <fullName evidence="23">Basement membrane-specific heparan sulfate proteoglycan core protein</fullName>
    </recommendedName>
</protein>
<evidence type="ECO:0008006" key="23">
    <source>
        <dbReference type="Google" id="ProtNLM"/>
    </source>
</evidence>
<dbReference type="FunFam" id="2.10.25.10:FF:000542">
    <property type="entry name" value="Laminin-like protein epi-1"/>
    <property type="match status" value="1"/>
</dbReference>
<feature type="domain" description="Ig-like" evidence="19">
    <location>
        <begin position="991"/>
        <end position="1079"/>
    </location>
</feature>
<evidence type="ECO:0000259" key="20">
    <source>
        <dbReference type="PROSITE" id="PS51115"/>
    </source>
</evidence>
<evidence type="ECO:0000256" key="9">
    <source>
        <dbReference type="ARBA" id="ARBA00023180"/>
    </source>
</evidence>
<dbReference type="SMART" id="SM00409">
    <property type="entry name" value="IG"/>
    <property type="match status" value="11"/>
</dbReference>
<feature type="domain" description="Ig-like" evidence="19">
    <location>
        <begin position="1267"/>
        <end position="1368"/>
    </location>
</feature>
<keyword evidence="7" id="KW-0084">Basement membrane</keyword>
<dbReference type="Gene3D" id="2.60.40.10">
    <property type="entry name" value="Immunoglobulins"/>
    <property type="match status" value="12"/>
</dbReference>
<dbReference type="GO" id="GO:0098632">
    <property type="term" value="F:cell-cell adhesion mediator activity"/>
    <property type="evidence" value="ECO:0007669"/>
    <property type="project" value="TreeGrafter"/>
</dbReference>
<dbReference type="SMART" id="SM00180">
    <property type="entry name" value="EGF_Lam"/>
    <property type="match status" value="9"/>
</dbReference>
<dbReference type="SUPFAM" id="SSF49899">
    <property type="entry name" value="Concanavalin A-like lectins/glucanases"/>
    <property type="match status" value="3"/>
</dbReference>
<keyword evidence="11" id="KW-0393">Immunoglobulin domain</keyword>
<dbReference type="PROSITE" id="PS50025">
    <property type="entry name" value="LAM_G_DOMAIN"/>
    <property type="match status" value="3"/>
</dbReference>
<dbReference type="Pfam" id="PF00057">
    <property type="entry name" value="Ldl_recept_a"/>
    <property type="match status" value="2"/>
</dbReference>
<dbReference type="PROSITE" id="PS00022">
    <property type="entry name" value="EGF_1"/>
    <property type="match status" value="6"/>
</dbReference>
<organism evidence="21">
    <name type="scientific">Medioppia subpectinata</name>
    <dbReference type="NCBI Taxonomy" id="1979941"/>
    <lineage>
        <taxon>Eukaryota</taxon>
        <taxon>Metazoa</taxon>
        <taxon>Ecdysozoa</taxon>
        <taxon>Arthropoda</taxon>
        <taxon>Chelicerata</taxon>
        <taxon>Arachnida</taxon>
        <taxon>Acari</taxon>
        <taxon>Acariformes</taxon>
        <taxon>Sarcoptiformes</taxon>
        <taxon>Oribatida</taxon>
        <taxon>Brachypylina</taxon>
        <taxon>Oppioidea</taxon>
        <taxon>Oppiidae</taxon>
        <taxon>Medioppia</taxon>
    </lineage>
</organism>
<evidence type="ECO:0000256" key="1">
    <source>
        <dbReference type="ARBA" id="ARBA00004302"/>
    </source>
</evidence>
<feature type="domain" description="Ig-like" evidence="19">
    <location>
        <begin position="1908"/>
        <end position="1971"/>
    </location>
</feature>
<feature type="domain" description="Laminin IV type A" evidence="20">
    <location>
        <begin position="659"/>
        <end position="844"/>
    </location>
</feature>
<dbReference type="PANTHER" id="PTHR10075">
    <property type="entry name" value="BASIGIN RELATED"/>
    <property type="match status" value="1"/>
</dbReference>
<dbReference type="Pfam" id="PF07679">
    <property type="entry name" value="I-set"/>
    <property type="match status" value="1"/>
</dbReference>
<feature type="domain" description="Ig-like" evidence="19">
    <location>
        <begin position="1807"/>
        <end position="1889"/>
    </location>
</feature>
<dbReference type="InterPro" id="IPR003599">
    <property type="entry name" value="Ig_sub"/>
</dbReference>
<dbReference type="Gene3D" id="4.10.400.10">
    <property type="entry name" value="Low-density Lipoprotein Receptor"/>
    <property type="match status" value="2"/>
</dbReference>
<evidence type="ECO:0000313" key="22">
    <source>
        <dbReference type="Proteomes" id="UP000759131"/>
    </source>
</evidence>
<feature type="domain" description="Laminin G" evidence="16">
    <location>
        <begin position="2681"/>
        <end position="2859"/>
    </location>
</feature>
<evidence type="ECO:0000256" key="5">
    <source>
        <dbReference type="ARBA" id="ARBA00022729"/>
    </source>
</evidence>
<dbReference type="SMART" id="SM00408">
    <property type="entry name" value="IGc2"/>
    <property type="match status" value="11"/>
</dbReference>
<dbReference type="InterPro" id="IPR003598">
    <property type="entry name" value="Ig_sub2"/>
</dbReference>
<feature type="domain" description="Laminin EGF-like" evidence="18">
    <location>
        <begin position="234"/>
        <end position="283"/>
    </location>
</feature>
<evidence type="ECO:0000256" key="6">
    <source>
        <dbReference type="ARBA" id="ARBA00022737"/>
    </source>
</evidence>
<feature type="disulfide bond" evidence="13">
    <location>
        <begin position="2832"/>
        <end position="2859"/>
    </location>
</feature>
<evidence type="ECO:0000256" key="7">
    <source>
        <dbReference type="ARBA" id="ARBA00022869"/>
    </source>
</evidence>
<feature type="domain" description="Ig-like" evidence="19">
    <location>
        <begin position="1983"/>
        <end position="2069"/>
    </location>
</feature>
<dbReference type="CDD" id="cd00112">
    <property type="entry name" value="LDLa"/>
    <property type="match status" value="2"/>
</dbReference>
<dbReference type="InterPro" id="IPR000742">
    <property type="entry name" value="EGF"/>
</dbReference>
<keyword evidence="5" id="KW-0732">Signal</keyword>
<dbReference type="PROSITE" id="PS01209">
    <property type="entry name" value="LDLRA_1"/>
    <property type="match status" value="1"/>
</dbReference>
<evidence type="ECO:0000256" key="2">
    <source>
        <dbReference type="ARBA" id="ARBA00022525"/>
    </source>
</evidence>
<dbReference type="Pfam" id="PF00054">
    <property type="entry name" value="Laminin_G_1"/>
    <property type="match status" value="3"/>
</dbReference>
<feature type="domain" description="EGF-like" evidence="17">
    <location>
        <begin position="2594"/>
        <end position="2631"/>
    </location>
</feature>
<evidence type="ECO:0000256" key="12">
    <source>
        <dbReference type="PROSITE-ProRule" id="PRU00076"/>
    </source>
</evidence>
<dbReference type="FunFam" id="2.10.25.10:FF:000012">
    <property type="entry name" value="Delta-like protein"/>
    <property type="match status" value="1"/>
</dbReference>
<feature type="disulfide bond" evidence="14">
    <location>
        <begin position="157"/>
        <end position="169"/>
    </location>
</feature>
<dbReference type="FunFam" id="2.10.25.10:FF:000090">
    <property type="entry name" value="laminin subunit alpha"/>
    <property type="match status" value="2"/>
</dbReference>
<feature type="domain" description="Laminin G" evidence="16">
    <location>
        <begin position="2163"/>
        <end position="2343"/>
    </location>
</feature>
<dbReference type="InterPro" id="IPR023415">
    <property type="entry name" value="LDLR_class-A_CS"/>
</dbReference>
<gene>
    <name evidence="21" type="ORF">OSB1V03_LOCUS1933</name>
</gene>
<dbReference type="Pfam" id="PF00008">
    <property type="entry name" value="EGF"/>
    <property type="match status" value="2"/>
</dbReference>
<dbReference type="FunFam" id="2.10.25.10:FF:000033">
    <property type="entry name" value="Laminin subunit alpha 2"/>
    <property type="match status" value="1"/>
</dbReference>
<keyword evidence="6" id="KW-0677">Repeat</keyword>
<feature type="disulfide bond" evidence="12">
    <location>
        <begin position="2621"/>
        <end position="2630"/>
    </location>
</feature>
<feature type="domain" description="Laminin EGF-like" evidence="18">
    <location>
        <begin position="580"/>
        <end position="629"/>
    </location>
</feature>
<dbReference type="InterPro" id="IPR007110">
    <property type="entry name" value="Ig-like_dom"/>
</dbReference>
<evidence type="ECO:0000313" key="21">
    <source>
        <dbReference type="EMBL" id="CAD7621462.1"/>
    </source>
</evidence>
<dbReference type="GO" id="GO:0005509">
    <property type="term" value="F:calcium ion binding"/>
    <property type="evidence" value="ECO:0007669"/>
    <property type="project" value="InterPro"/>
</dbReference>
<dbReference type="InterPro" id="IPR013783">
    <property type="entry name" value="Ig-like_fold"/>
</dbReference>
<dbReference type="FunFam" id="2.10.25.10:FF:000454">
    <property type="entry name" value="Laminin subunit alpha 1"/>
    <property type="match status" value="1"/>
</dbReference>
<evidence type="ECO:0000256" key="10">
    <source>
        <dbReference type="ARBA" id="ARBA00023292"/>
    </source>
</evidence>
<dbReference type="GO" id="GO:0030424">
    <property type="term" value="C:axon"/>
    <property type="evidence" value="ECO:0007669"/>
    <property type="project" value="TreeGrafter"/>
</dbReference>
<dbReference type="SMART" id="SM00181">
    <property type="entry name" value="EGF"/>
    <property type="match status" value="8"/>
</dbReference>
<evidence type="ECO:0000256" key="13">
    <source>
        <dbReference type="PROSITE-ProRule" id="PRU00122"/>
    </source>
</evidence>
<keyword evidence="3" id="KW-0272">Extracellular matrix</keyword>
<dbReference type="PROSITE" id="PS50835">
    <property type="entry name" value="IG_LIKE"/>
    <property type="match status" value="13"/>
</dbReference>
<dbReference type="PROSITE" id="PS01248">
    <property type="entry name" value="EGF_LAM_1"/>
    <property type="match status" value="7"/>
</dbReference>
<feature type="domain" description="Ig-like" evidence="19">
    <location>
        <begin position="1652"/>
        <end position="1688"/>
    </location>
</feature>
<dbReference type="PANTHER" id="PTHR10075:SF100">
    <property type="entry name" value="FASCICLIN-2"/>
    <property type="match status" value="1"/>
</dbReference>
<evidence type="ECO:0000256" key="15">
    <source>
        <dbReference type="PROSITE-ProRule" id="PRU00460"/>
    </source>
</evidence>
<dbReference type="OrthoDB" id="6514856at2759"/>
<feature type="domain" description="Ig-like" evidence="19">
    <location>
        <begin position="1382"/>
        <end position="1464"/>
    </location>
</feature>
<feature type="disulfide bond" evidence="14">
    <location>
        <begin position="201"/>
        <end position="219"/>
    </location>
</feature>
<evidence type="ECO:0000256" key="14">
    <source>
        <dbReference type="PROSITE-ProRule" id="PRU00124"/>
    </source>
</evidence>
<feature type="domain" description="Laminin G" evidence="16">
    <location>
        <begin position="2416"/>
        <end position="2598"/>
    </location>
</feature>
<dbReference type="GO" id="GO:0070593">
    <property type="term" value="P:dendrite self-avoidance"/>
    <property type="evidence" value="ECO:0007669"/>
    <property type="project" value="TreeGrafter"/>
</dbReference>
<dbReference type="CDD" id="cd00110">
    <property type="entry name" value="LamG"/>
    <property type="match status" value="3"/>
</dbReference>
<dbReference type="InterPro" id="IPR001881">
    <property type="entry name" value="EGF-like_Ca-bd_dom"/>
</dbReference>
<feature type="domain" description="Ig-like" evidence="19">
    <location>
        <begin position="2074"/>
        <end position="2152"/>
    </location>
</feature>
<dbReference type="EMBL" id="OC855196">
    <property type="protein sequence ID" value="CAD7621462.1"/>
    <property type="molecule type" value="Genomic_DNA"/>
</dbReference>
<dbReference type="Proteomes" id="UP000759131">
    <property type="component" value="Unassembled WGS sequence"/>
</dbReference>
<dbReference type="CDD" id="cd00055">
    <property type="entry name" value="EGF_Lam"/>
    <property type="match status" value="9"/>
</dbReference>
<name>A0A7R9KEG7_9ACAR</name>
<keyword evidence="8 12" id="KW-1015">Disulfide bond</keyword>
<dbReference type="InterPro" id="IPR001791">
    <property type="entry name" value="Laminin_G"/>
</dbReference>
<evidence type="ECO:0000259" key="18">
    <source>
        <dbReference type="PROSITE" id="PS50027"/>
    </source>
</evidence>
<feature type="domain" description="Ig-like" evidence="19">
    <location>
        <begin position="1089"/>
        <end position="1122"/>
    </location>
</feature>
<feature type="disulfide bond" evidence="15">
    <location>
        <begin position="63"/>
        <end position="72"/>
    </location>
</feature>
<dbReference type="SUPFAM" id="SSF48726">
    <property type="entry name" value="Immunoglobulin"/>
    <property type="match status" value="11"/>
</dbReference>
<dbReference type="SMART" id="SM00281">
    <property type="entry name" value="LamB"/>
    <property type="match status" value="2"/>
</dbReference>
<feature type="domain" description="Laminin EGF-like" evidence="18">
    <location>
        <begin position="878"/>
        <end position="927"/>
    </location>
</feature>
<dbReference type="Gene3D" id="2.170.300.10">
    <property type="entry name" value="Tie2 ligand-binding domain superfamily"/>
    <property type="match status" value="1"/>
</dbReference>
<dbReference type="GO" id="GO:0005886">
    <property type="term" value="C:plasma membrane"/>
    <property type="evidence" value="ECO:0007669"/>
    <property type="project" value="TreeGrafter"/>
</dbReference>
<feature type="disulfide bond" evidence="12">
    <location>
        <begin position="2661"/>
        <end position="2670"/>
    </location>
</feature>
<dbReference type="PROSITE" id="PS50068">
    <property type="entry name" value="LDLRA_2"/>
    <property type="match status" value="2"/>
</dbReference>